<evidence type="ECO:0000313" key="2">
    <source>
        <dbReference type="EMBL" id="KAJ3171936.1"/>
    </source>
</evidence>
<reference evidence="2" key="1">
    <citation type="submission" date="2020-05" db="EMBL/GenBank/DDBJ databases">
        <title>Phylogenomic resolution of chytrid fungi.</title>
        <authorList>
            <person name="Stajich J.E."/>
            <person name="Amses K."/>
            <person name="Simmons R."/>
            <person name="Seto K."/>
            <person name="Myers J."/>
            <person name="Bonds A."/>
            <person name="Quandt C.A."/>
            <person name="Barry K."/>
            <person name="Liu P."/>
            <person name="Grigoriev I."/>
            <person name="Longcore J.E."/>
            <person name="James T.Y."/>
        </authorList>
    </citation>
    <scope>NUCLEOTIDE SEQUENCE</scope>
    <source>
        <strain evidence="2">JEL0379</strain>
    </source>
</reference>
<sequence length="485" mass="53353">MADLKPHLSSLEAYLAHIKEFDGTNAKFSQTMLDWLRSLNSERGRFGAPALPQPATHKIATFEAERTAHHQAMHLGDSSAPASIGHWSNQQRETLGRIAHNEGSRAQALAVPNSSGSGALAPTIKHSGSSSTAPLAQALAVPNSSNDSSALAPSAKRSGSGNTSRAKKQKTTQDTLLAHITHTFNRRNKDADTILPSGSSLETIMFEHAKDNIDSESLVHSWVLDLDDQWVEELADADQAFLHNLWLSKRSSVALLGDPSMAWMENDADLRKCHKYLAEAEEIFLRHKGNASEVRAALASSPLLKANESLPDDERLLDVRLALANMMRQYCIGNLQISNEASAFSIFWDHLFNIIVPKSFKITSTDTPVAASKWRKLQTYKDTRNVQARRSDKGWISSTGQTIAWGEAKKEDEVGNLKEAAHTQMKAIKGAKDCHDFNLHQTGRHTETFATTWLGHDWHVYASIGLASGVSIVKEVFCLKMPPNL</sequence>
<comment type="caution">
    <text evidence="2">The sequence shown here is derived from an EMBL/GenBank/DDBJ whole genome shotgun (WGS) entry which is preliminary data.</text>
</comment>
<name>A0AAD5TDW9_9FUNG</name>
<evidence type="ECO:0000256" key="1">
    <source>
        <dbReference type="SAM" id="MobiDB-lite"/>
    </source>
</evidence>
<proteinExistence type="predicted"/>
<evidence type="ECO:0000313" key="3">
    <source>
        <dbReference type="Proteomes" id="UP001212152"/>
    </source>
</evidence>
<dbReference type="Proteomes" id="UP001212152">
    <property type="component" value="Unassembled WGS sequence"/>
</dbReference>
<accession>A0AAD5TDW9</accession>
<keyword evidence="3" id="KW-1185">Reference proteome</keyword>
<dbReference type="EMBL" id="JADGJQ010000081">
    <property type="protein sequence ID" value="KAJ3171936.1"/>
    <property type="molecule type" value="Genomic_DNA"/>
</dbReference>
<feature type="region of interest" description="Disordered" evidence="1">
    <location>
        <begin position="103"/>
        <end position="174"/>
    </location>
</feature>
<dbReference type="AlphaFoldDB" id="A0AAD5TDW9"/>
<gene>
    <name evidence="2" type="ORF">HDU87_008186</name>
</gene>
<protein>
    <submittedName>
        <fullName evidence="2">Uncharacterized protein</fullName>
    </submittedName>
</protein>
<organism evidence="2 3">
    <name type="scientific">Geranomyces variabilis</name>
    <dbReference type="NCBI Taxonomy" id="109894"/>
    <lineage>
        <taxon>Eukaryota</taxon>
        <taxon>Fungi</taxon>
        <taxon>Fungi incertae sedis</taxon>
        <taxon>Chytridiomycota</taxon>
        <taxon>Chytridiomycota incertae sedis</taxon>
        <taxon>Chytridiomycetes</taxon>
        <taxon>Spizellomycetales</taxon>
        <taxon>Powellomycetaceae</taxon>
        <taxon>Geranomyces</taxon>
    </lineage>
</organism>
<feature type="compositionally biased region" description="Polar residues" evidence="1">
    <location>
        <begin position="142"/>
        <end position="164"/>
    </location>
</feature>